<dbReference type="EMBL" id="JAGIZQ010000004">
    <property type="protein sequence ID" value="KAH6632099.1"/>
    <property type="molecule type" value="Genomic_DNA"/>
</dbReference>
<name>A0ACB7P9G0_9PEZI</name>
<protein>
    <submittedName>
        <fullName evidence="1">Thioredoxin reductase</fullName>
    </submittedName>
</protein>
<keyword evidence="2" id="KW-1185">Reference proteome</keyword>
<gene>
    <name evidence="1" type="ORF">F5144DRAFT_241050</name>
</gene>
<accession>A0ACB7P9G0</accession>
<comment type="caution">
    <text evidence="1">The sequence shown here is derived from an EMBL/GenBank/DDBJ whole genome shotgun (WGS) entry which is preliminary data.</text>
</comment>
<sequence length="254" mass="27758">MTTEQPIAATLLQIFSDSVATALNAAGIPCLLWNHYLWQAHGICVLVPSVDFVIPDGSVEAAKEVMTTSHFSKSVDACPDTTKCSEGNAPDRKYPHPSFHMHSNGRGVGFYVQSETLWFLPPLDATLANPKANPLPPYLAFACDRTALPPGAPGIGMGTFDSDETVVLVLKAHILTEALMRIMAAHAGKIIGTYAIQHFCYIEEFVEGRGFLDIDLLPRPLADFYRAFKDNPAFGLVLKELQRALEVPVRPVDH</sequence>
<reference evidence="1 2" key="1">
    <citation type="journal article" date="2021" name="Nat. Commun.">
        <title>Genetic determinants of endophytism in the Arabidopsis root mycobiome.</title>
        <authorList>
            <person name="Mesny F."/>
            <person name="Miyauchi S."/>
            <person name="Thiergart T."/>
            <person name="Pickel B."/>
            <person name="Atanasova L."/>
            <person name="Karlsson M."/>
            <person name="Huettel B."/>
            <person name="Barry K.W."/>
            <person name="Haridas S."/>
            <person name="Chen C."/>
            <person name="Bauer D."/>
            <person name="Andreopoulos W."/>
            <person name="Pangilinan J."/>
            <person name="LaButti K."/>
            <person name="Riley R."/>
            <person name="Lipzen A."/>
            <person name="Clum A."/>
            <person name="Drula E."/>
            <person name="Henrissat B."/>
            <person name="Kohler A."/>
            <person name="Grigoriev I.V."/>
            <person name="Martin F.M."/>
            <person name="Hacquard S."/>
        </authorList>
    </citation>
    <scope>NUCLEOTIDE SEQUENCE [LARGE SCALE GENOMIC DNA]</scope>
    <source>
        <strain evidence="1 2">MPI-SDFR-AT-0079</strain>
    </source>
</reference>
<evidence type="ECO:0000313" key="2">
    <source>
        <dbReference type="Proteomes" id="UP000724584"/>
    </source>
</evidence>
<evidence type="ECO:0000313" key="1">
    <source>
        <dbReference type="EMBL" id="KAH6632099.1"/>
    </source>
</evidence>
<organism evidence="1 2">
    <name type="scientific">Chaetomium tenue</name>
    <dbReference type="NCBI Taxonomy" id="1854479"/>
    <lineage>
        <taxon>Eukaryota</taxon>
        <taxon>Fungi</taxon>
        <taxon>Dikarya</taxon>
        <taxon>Ascomycota</taxon>
        <taxon>Pezizomycotina</taxon>
        <taxon>Sordariomycetes</taxon>
        <taxon>Sordariomycetidae</taxon>
        <taxon>Sordariales</taxon>
        <taxon>Chaetomiaceae</taxon>
        <taxon>Chaetomium</taxon>
    </lineage>
</organism>
<dbReference type="Proteomes" id="UP000724584">
    <property type="component" value="Unassembled WGS sequence"/>
</dbReference>
<proteinExistence type="predicted"/>